<gene>
    <name evidence="1" type="ORF">F511_34367</name>
</gene>
<accession>A0A2Z7CUN2</accession>
<organism evidence="1 2">
    <name type="scientific">Dorcoceras hygrometricum</name>
    <dbReference type="NCBI Taxonomy" id="472368"/>
    <lineage>
        <taxon>Eukaryota</taxon>
        <taxon>Viridiplantae</taxon>
        <taxon>Streptophyta</taxon>
        <taxon>Embryophyta</taxon>
        <taxon>Tracheophyta</taxon>
        <taxon>Spermatophyta</taxon>
        <taxon>Magnoliopsida</taxon>
        <taxon>eudicotyledons</taxon>
        <taxon>Gunneridae</taxon>
        <taxon>Pentapetalae</taxon>
        <taxon>asterids</taxon>
        <taxon>lamiids</taxon>
        <taxon>Lamiales</taxon>
        <taxon>Gesneriaceae</taxon>
        <taxon>Didymocarpoideae</taxon>
        <taxon>Trichosporeae</taxon>
        <taxon>Loxocarpinae</taxon>
        <taxon>Dorcoceras</taxon>
    </lineage>
</organism>
<dbReference type="EMBL" id="KQ992563">
    <property type="protein sequence ID" value="KZV50055.1"/>
    <property type="molecule type" value="Genomic_DNA"/>
</dbReference>
<proteinExistence type="predicted"/>
<evidence type="ECO:0000313" key="1">
    <source>
        <dbReference type="EMBL" id="KZV50055.1"/>
    </source>
</evidence>
<protein>
    <submittedName>
        <fullName evidence="1">Uncharacterized protein</fullName>
    </submittedName>
</protein>
<dbReference type="Proteomes" id="UP000250235">
    <property type="component" value="Unassembled WGS sequence"/>
</dbReference>
<dbReference type="AlphaFoldDB" id="A0A2Z7CUN2"/>
<sequence>MGGCVAKRRDLLFTEAYFLRFPTVDSSDRRKSGSAGLLLLRLFVPYLFRRLAIIWKNIAKEAFMCTLLAFEQICFFRSGYHGFSVGRGVDPAGNAP</sequence>
<keyword evidence="2" id="KW-1185">Reference proteome</keyword>
<evidence type="ECO:0000313" key="2">
    <source>
        <dbReference type="Proteomes" id="UP000250235"/>
    </source>
</evidence>
<reference evidence="1 2" key="1">
    <citation type="journal article" date="2015" name="Proc. Natl. Acad. Sci. U.S.A.">
        <title>The resurrection genome of Boea hygrometrica: A blueprint for survival of dehydration.</title>
        <authorList>
            <person name="Xiao L."/>
            <person name="Yang G."/>
            <person name="Zhang L."/>
            <person name="Yang X."/>
            <person name="Zhao S."/>
            <person name="Ji Z."/>
            <person name="Zhou Q."/>
            <person name="Hu M."/>
            <person name="Wang Y."/>
            <person name="Chen M."/>
            <person name="Xu Y."/>
            <person name="Jin H."/>
            <person name="Xiao X."/>
            <person name="Hu G."/>
            <person name="Bao F."/>
            <person name="Hu Y."/>
            <person name="Wan P."/>
            <person name="Li L."/>
            <person name="Deng X."/>
            <person name="Kuang T."/>
            <person name="Xiang C."/>
            <person name="Zhu J.K."/>
            <person name="Oliver M.J."/>
            <person name="He Y."/>
        </authorList>
    </citation>
    <scope>NUCLEOTIDE SEQUENCE [LARGE SCALE GENOMIC DNA]</scope>
    <source>
        <strain evidence="2">cv. XS01</strain>
    </source>
</reference>
<name>A0A2Z7CUN2_9LAMI</name>